<dbReference type="AlphaFoldDB" id="A0A4Z2E9P6"/>
<keyword evidence="2" id="KW-1185">Reference proteome</keyword>
<gene>
    <name evidence="1" type="ORF">EYF80_064388</name>
</gene>
<reference evidence="1 2" key="1">
    <citation type="submission" date="2019-03" db="EMBL/GenBank/DDBJ databases">
        <title>First draft genome of Liparis tanakae, snailfish: a comprehensive survey of snailfish specific genes.</title>
        <authorList>
            <person name="Kim W."/>
            <person name="Song I."/>
            <person name="Jeong J.-H."/>
            <person name="Kim D."/>
            <person name="Kim S."/>
            <person name="Ryu S."/>
            <person name="Song J.Y."/>
            <person name="Lee S.K."/>
        </authorList>
    </citation>
    <scope>NUCLEOTIDE SEQUENCE [LARGE SCALE GENOMIC DNA]</scope>
    <source>
        <tissue evidence="1">Muscle</tissue>
    </source>
</reference>
<evidence type="ECO:0000313" key="2">
    <source>
        <dbReference type="Proteomes" id="UP000314294"/>
    </source>
</evidence>
<protein>
    <submittedName>
        <fullName evidence="1">Uncharacterized protein</fullName>
    </submittedName>
</protein>
<dbReference type="EMBL" id="SRLO01012420">
    <property type="protein sequence ID" value="TNN25481.1"/>
    <property type="molecule type" value="Genomic_DNA"/>
</dbReference>
<proteinExistence type="predicted"/>
<evidence type="ECO:0000313" key="1">
    <source>
        <dbReference type="EMBL" id="TNN25481.1"/>
    </source>
</evidence>
<dbReference type="Proteomes" id="UP000314294">
    <property type="component" value="Unassembled WGS sequence"/>
</dbReference>
<name>A0A4Z2E9P6_9TELE</name>
<comment type="caution">
    <text evidence="1">The sequence shown here is derived from an EMBL/GenBank/DDBJ whole genome shotgun (WGS) entry which is preliminary data.</text>
</comment>
<organism evidence="1 2">
    <name type="scientific">Liparis tanakae</name>
    <name type="common">Tanaka's snailfish</name>
    <dbReference type="NCBI Taxonomy" id="230148"/>
    <lineage>
        <taxon>Eukaryota</taxon>
        <taxon>Metazoa</taxon>
        <taxon>Chordata</taxon>
        <taxon>Craniata</taxon>
        <taxon>Vertebrata</taxon>
        <taxon>Euteleostomi</taxon>
        <taxon>Actinopterygii</taxon>
        <taxon>Neopterygii</taxon>
        <taxon>Teleostei</taxon>
        <taxon>Neoteleostei</taxon>
        <taxon>Acanthomorphata</taxon>
        <taxon>Eupercaria</taxon>
        <taxon>Perciformes</taxon>
        <taxon>Cottioidei</taxon>
        <taxon>Cottales</taxon>
        <taxon>Liparidae</taxon>
        <taxon>Liparis</taxon>
    </lineage>
</organism>
<accession>A0A4Z2E9P6</accession>
<sequence length="97" mass="10777">MHAPHFGSDRSPSLLFFSFVALQILFHVAPLCNYSSPSSIALAFLFLHFRELLLSAGHVVLPSVQDDMSGCRDTSCDTCSPYRRIIGYTMLIVRSVP</sequence>